<feature type="transmembrane region" description="Helical" evidence="6">
    <location>
        <begin position="33"/>
        <end position="52"/>
    </location>
</feature>
<evidence type="ECO:0000313" key="7">
    <source>
        <dbReference type="EMBL" id="OBY10992.1"/>
    </source>
</evidence>
<evidence type="ECO:0000256" key="6">
    <source>
        <dbReference type="SAM" id="Phobius"/>
    </source>
</evidence>
<keyword evidence="8" id="KW-1185">Reference proteome</keyword>
<comment type="subcellular location">
    <subcellularLocation>
        <location evidence="1">Membrane</location>
        <topology evidence="1">Multi-pass membrane protein</topology>
    </subcellularLocation>
</comment>
<dbReference type="GO" id="GO:0016020">
    <property type="term" value="C:membrane"/>
    <property type="evidence" value="ECO:0007669"/>
    <property type="project" value="UniProtKB-SubCell"/>
</dbReference>
<evidence type="ECO:0000256" key="3">
    <source>
        <dbReference type="ARBA" id="ARBA00022989"/>
    </source>
</evidence>
<feature type="transmembrane region" description="Helical" evidence="6">
    <location>
        <begin position="123"/>
        <end position="143"/>
    </location>
</feature>
<dbReference type="OrthoDB" id="9813689at2"/>
<dbReference type="PANTHER" id="PTHR20855">
    <property type="entry name" value="ADIPOR/PROGESTIN RECEPTOR-RELATED"/>
    <property type="match status" value="1"/>
</dbReference>
<feature type="binding site" evidence="5">
    <location>
        <position position="81"/>
    </location>
    <ligand>
        <name>Zn(2+)</name>
        <dbReference type="ChEBI" id="CHEBI:29105"/>
    </ligand>
</feature>
<protein>
    <recommendedName>
        <fullName evidence="9">Hemolysin III</fullName>
    </recommendedName>
</protein>
<accession>A0A174DZD2</accession>
<dbReference type="eggNOG" id="COG1272">
    <property type="taxonomic scope" value="Bacteria"/>
</dbReference>
<dbReference type="EMBL" id="MAPZ01000017">
    <property type="protein sequence ID" value="OBY10992.1"/>
    <property type="molecule type" value="Genomic_DNA"/>
</dbReference>
<evidence type="ECO:0000256" key="4">
    <source>
        <dbReference type="ARBA" id="ARBA00023136"/>
    </source>
</evidence>
<evidence type="ECO:0000313" key="8">
    <source>
        <dbReference type="Proteomes" id="UP000092714"/>
    </source>
</evidence>
<dbReference type="RefSeq" id="WP_051195991.1">
    <property type="nucleotide sequence ID" value="NZ_CABHIH010000001.1"/>
</dbReference>
<feature type="binding site" evidence="5">
    <location>
        <position position="207"/>
    </location>
    <ligand>
        <name>Zn(2+)</name>
        <dbReference type="ChEBI" id="CHEBI:29105"/>
    </ligand>
</feature>
<organism evidence="7 8">
    <name type="scientific">Clostridium paraputrificum</name>
    <dbReference type="NCBI Taxonomy" id="29363"/>
    <lineage>
        <taxon>Bacteria</taxon>
        <taxon>Bacillati</taxon>
        <taxon>Bacillota</taxon>
        <taxon>Clostridia</taxon>
        <taxon>Eubacteriales</taxon>
        <taxon>Clostridiaceae</taxon>
        <taxon>Clostridium</taxon>
    </lineage>
</organism>
<keyword evidence="5" id="KW-0862">Zinc</keyword>
<keyword evidence="5" id="KW-0479">Metal-binding</keyword>
<dbReference type="InterPro" id="IPR004254">
    <property type="entry name" value="AdipoR/HlyIII-related"/>
</dbReference>
<name>A0A174DZD2_9CLOT</name>
<dbReference type="AlphaFoldDB" id="A0A174DZD2"/>
<feature type="transmembrane region" description="Helical" evidence="6">
    <location>
        <begin position="150"/>
        <end position="171"/>
    </location>
</feature>
<feature type="transmembrane region" description="Helical" evidence="6">
    <location>
        <begin position="177"/>
        <end position="197"/>
    </location>
</feature>
<feature type="transmembrane region" description="Helical" evidence="6">
    <location>
        <begin position="204"/>
        <end position="225"/>
    </location>
</feature>
<evidence type="ECO:0000256" key="1">
    <source>
        <dbReference type="ARBA" id="ARBA00004141"/>
    </source>
</evidence>
<evidence type="ECO:0008006" key="9">
    <source>
        <dbReference type="Google" id="ProtNLM"/>
    </source>
</evidence>
<dbReference type="Pfam" id="PF03006">
    <property type="entry name" value="HlyIII"/>
    <property type="match status" value="1"/>
</dbReference>
<sequence length="226" mass="26081">MKRKVNNKEERKQELQKLNEPPVLTILEEVGNAITHGVGAVLALVGFILLLLKSDTGMKVMASCFYGISLFILMLMSCLYHSFKSGSKVKRIWRRFDYASIYLLIGGTFAPLYLVYWGNTLGIVLFCIQWSLIVFGIIMLAIFGPGKWKWIHFTLYFTIGWSGLIMLPDFFHNNIPLLFMILIGGIVYTVGMVPFARDKKYDHFIWHFFVLIGALLHWFGIYLFVY</sequence>
<proteinExistence type="predicted"/>
<gene>
    <name evidence="7" type="ORF">CP373A1_07475</name>
</gene>
<keyword evidence="2 6" id="KW-0812">Transmembrane</keyword>
<feature type="transmembrane region" description="Helical" evidence="6">
    <location>
        <begin position="58"/>
        <end position="80"/>
    </location>
</feature>
<dbReference type="Proteomes" id="UP000092714">
    <property type="component" value="Unassembled WGS sequence"/>
</dbReference>
<keyword evidence="4 6" id="KW-0472">Membrane</keyword>
<feature type="transmembrane region" description="Helical" evidence="6">
    <location>
        <begin position="101"/>
        <end position="117"/>
    </location>
</feature>
<evidence type="ECO:0000256" key="5">
    <source>
        <dbReference type="PIRSR" id="PIRSR604254-1"/>
    </source>
</evidence>
<reference evidence="7 8" key="1">
    <citation type="submission" date="2016-06" db="EMBL/GenBank/DDBJ databases">
        <authorList>
            <person name="Kjaerup R.B."/>
            <person name="Dalgaard T.S."/>
            <person name="Juul-Madsen H.R."/>
        </authorList>
    </citation>
    <scope>NUCLEOTIDE SEQUENCE [LARGE SCALE GENOMIC DNA]</scope>
    <source>
        <strain evidence="7 8">373-A1</strain>
    </source>
</reference>
<keyword evidence="3 6" id="KW-1133">Transmembrane helix</keyword>
<evidence type="ECO:0000256" key="2">
    <source>
        <dbReference type="ARBA" id="ARBA00022692"/>
    </source>
</evidence>
<dbReference type="PANTHER" id="PTHR20855:SF3">
    <property type="entry name" value="LD03007P"/>
    <property type="match status" value="1"/>
</dbReference>
<dbReference type="GO" id="GO:0046872">
    <property type="term" value="F:metal ion binding"/>
    <property type="evidence" value="ECO:0007669"/>
    <property type="project" value="UniProtKB-KW"/>
</dbReference>
<feature type="binding site" evidence="5">
    <location>
        <position position="203"/>
    </location>
    <ligand>
        <name>Zn(2+)</name>
        <dbReference type="ChEBI" id="CHEBI:29105"/>
    </ligand>
</feature>
<dbReference type="GeneID" id="42776546"/>
<comment type="caution">
    <text evidence="7">The sequence shown here is derived from an EMBL/GenBank/DDBJ whole genome shotgun (WGS) entry which is preliminary data.</text>
</comment>